<name>A0A8S1WIY2_9CILI</name>
<reference evidence="1" key="1">
    <citation type="submission" date="2021-01" db="EMBL/GenBank/DDBJ databases">
        <authorList>
            <consortium name="Genoscope - CEA"/>
            <person name="William W."/>
        </authorList>
    </citation>
    <scope>NUCLEOTIDE SEQUENCE</scope>
</reference>
<evidence type="ECO:0000313" key="1">
    <source>
        <dbReference type="EMBL" id="CAD8189373.1"/>
    </source>
</evidence>
<proteinExistence type="predicted"/>
<dbReference type="Proteomes" id="UP000689195">
    <property type="component" value="Unassembled WGS sequence"/>
</dbReference>
<evidence type="ECO:0000313" key="3">
    <source>
        <dbReference type="Proteomes" id="UP000689195"/>
    </source>
</evidence>
<dbReference type="OrthoDB" id="422583at2759"/>
<gene>
    <name evidence="1" type="ORF">PPENT_87.1.T0930181</name>
    <name evidence="2" type="ORF">PPENT_87.1.T0930182</name>
</gene>
<protein>
    <submittedName>
        <fullName evidence="1">Uncharacterized protein</fullName>
    </submittedName>
</protein>
<keyword evidence="3" id="KW-1185">Reference proteome</keyword>
<dbReference type="EMBL" id="CAJJDO010000093">
    <property type="protein sequence ID" value="CAD8189375.1"/>
    <property type="molecule type" value="Genomic_DNA"/>
</dbReference>
<dbReference type="EMBL" id="CAJJDO010000093">
    <property type="protein sequence ID" value="CAD8189373.1"/>
    <property type="molecule type" value="Genomic_DNA"/>
</dbReference>
<sequence length="76" mass="8692">MMFRCNGIQGRFMVCLILFKGNVIPRDVPSSVFELNGKKQFNLFISTPLSLKKVLLTKVTAQFQIQKQQILSYKPA</sequence>
<dbReference type="AlphaFoldDB" id="A0A8S1WIY2"/>
<evidence type="ECO:0000313" key="2">
    <source>
        <dbReference type="EMBL" id="CAD8189375.1"/>
    </source>
</evidence>
<organism evidence="1 3">
    <name type="scientific">Paramecium pentaurelia</name>
    <dbReference type="NCBI Taxonomy" id="43138"/>
    <lineage>
        <taxon>Eukaryota</taxon>
        <taxon>Sar</taxon>
        <taxon>Alveolata</taxon>
        <taxon>Ciliophora</taxon>
        <taxon>Intramacronucleata</taxon>
        <taxon>Oligohymenophorea</taxon>
        <taxon>Peniculida</taxon>
        <taxon>Parameciidae</taxon>
        <taxon>Paramecium</taxon>
    </lineage>
</organism>
<accession>A0A8S1WIY2</accession>
<comment type="caution">
    <text evidence="1">The sequence shown here is derived from an EMBL/GenBank/DDBJ whole genome shotgun (WGS) entry which is preliminary data.</text>
</comment>